<evidence type="ECO:0000313" key="2">
    <source>
        <dbReference type="EMBL" id="KAJ1126528.1"/>
    </source>
</evidence>
<name>A0AAV7PIZ9_PLEWA</name>
<keyword evidence="3" id="KW-1185">Reference proteome</keyword>
<dbReference type="Proteomes" id="UP001066276">
    <property type="component" value="Chromosome 7"/>
</dbReference>
<comment type="caution">
    <text evidence="2">The sequence shown here is derived from an EMBL/GenBank/DDBJ whole genome shotgun (WGS) entry which is preliminary data.</text>
</comment>
<reference evidence="2" key="1">
    <citation type="journal article" date="2022" name="bioRxiv">
        <title>Sequencing and chromosome-scale assembly of the giantPleurodeles waltlgenome.</title>
        <authorList>
            <person name="Brown T."/>
            <person name="Elewa A."/>
            <person name="Iarovenko S."/>
            <person name="Subramanian E."/>
            <person name="Araus A.J."/>
            <person name="Petzold A."/>
            <person name="Susuki M."/>
            <person name="Suzuki K.-i.T."/>
            <person name="Hayashi T."/>
            <person name="Toyoda A."/>
            <person name="Oliveira C."/>
            <person name="Osipova E."/>
            <person name="Leigh N.D."/>
            <person name="Simon A."/>
            <person name="Yun M.H."/>
        </authorList>
    </citation>
    <scope>NUCLEOTIDE SEQUENCE</scope>
    <source>
        <strain evidence="2">20211129_DDA</strain>
        <tissue evidence="2">Liver</tissue>
    </source>
</reference>
<proteinExistence type="predicted"/>
<protein>
    <submittedName>
        <fullName evidence="2">Uncharacterized protein</fullName>
    </submittedName>
</protein>
<feature type="region of interest" description="Disordered" evidence="1">
    <location>
        <begin position="1"/>
        <end position="22"/>
    </location>
</feature>
<dbReference type="EMBL" id="JANPWB010000011">
    <property type="protein sequence ID" value="KAJ1126528.1"/>
    <property type="molecule type" value="Genomic_DNA"/>
</dbReference>
<gene>
    <name evidence="2" type="ORF">NDU88_004935</name>
</gene>
<accession>A0AAV7PIZ9</accession>
<dbReference type="AlphaFoldDB" id="A0AAV7PIZ9"/>
<organism evidence="2 3">
    <name type="scientific">Pleurodeles waltl</name>
    <name type="common">Iberian ribbed newt</name>
    <dbReference type="NCBI Taxonomy" id="8319"/>
    <lineage>
        <taxon>Eukaryota</taxon>
        <taxon>Metazoa</taxon>
        <taxon>Chordata</taxon>
        <taxon>Craniata</taxon>
        <taxon>Vertebrata</taxon>
        <taxon>Euteleostomi</taxon>
        <taxon>Amphibia</taxon>
        <taxon>Batrachia</taxon>
        <taxon>Caudata</taxon>
        <taxon>Salamandroidea</taxon>
        <taxon>Salamandridae</taxon>
        <taxon>Pleurodelinae</taxon>
        <taxon>Pleurodeles</taxon>
    </lineage>
</organism>
<evidence type="ECO:0000313" key="3">
    <source>
        <dbReference type="Proteomes" id="UP001066276"/>
    </source>
</evidence>
<evidence type="ECO:0000256" key="1">
    <source>
        <dbReference type="SAM" id="MobiDB-lite"/>
    </source>
</evidence>
<sequence length="278" mass="30665">MAVKGTKPPKKRLSKQANLASACGPNPLDEIDLLFEEVEAILNTHSTGSTPAKKDSFRNRKTPEIFIKKRRRQPPDIILEDVGREELHIPRNTVRSPSLVIPRSAPSSPPHQKGSFFEAAMPPPLPLSPAVRVVPNIVCTNRFNPLSEEGDLPMGMLQSVPGVAIYDNILTNPQSDSKGLESLDNGINMALILQRVDEVRSLVLALTGFMKEKVIHQCSCKCQWVGAEIRGDEILAMAKPNTSNDTPLRGPLLLYIIDSPEEEYGGDIIQMKHVLAWL</sequence>